<dbReference type="EMBL" id="HF680312">
    <property type="protein sequence ID" value="CCU72957.1"/>
    <property type="molecule type" value="Genomic_DNA"/>
</dbReference>
<dbReference type="HOGENOM" id="CLU_120470_0_0_6"/>
<dbReference type="RefSeq" id="WP_015487675.1">
    <property type="nucleotide sequence ID" value="NC_020888.1"/>
</dbReference>
<gene>
    <name evidence="1" type="ORF">TOL_2558</name>
</gene>
<dbReference type="eggNOG" id="ENOG50331RC">
    <property type="taxonomic scope" value="Bacteria"/>
</dbReference>
<reference evidence="1 2" key="1">
    <citation type="journal article" date="2013" name="Genome Announc.">
        <title>Genome Sequence of Thalassolituus oleivorans MIL-1 (DSM 14913T).</title>
        <authorList>
            <person name="Golyshin P.N."/>
            <person name="Werner J."/>
            <person name="Chernikova T.N."/>
            <person name="Tran H."/>
            <person name="Ferrer M."/>
            <person name="Yakimov M.M."/>
            <person name="Teeling H."/>
            <person name="Golyshina O.V."/>
        </authorList>
    </citation>
    <scope>NUCLEOTIDE SEQUENCE [LARGE SCALE GENOMIC DNA]</scope>
    <source>
        <strain evidence="1 2">MIL-1</strain>
    </source>
</reference>
<dbReference type="AlphaFoldDB" id="M5DU72"/>
<organism evidence="1 2">
    <name type="scientific">Thalassolituus oleivorans MIL-1</name>
    <dbReference type="NCBI Taxonomy" id="1298593"/>
    <lineage>
        <taxon>Bacteria</taxon>
        <taxon>Pseudomonadati</taxon>
        <taxon>Pseudomonadota</taxon>
        <taxon>Gammaproteobacteria</taxon>
        <taxon>Oceanospirillales</taxon>
        <taxon>Oceanospirillaceae</taxon>
        <taxon>Thalassolituus</taxon>
    </lineage>
</organism>
<dbReference type="Proteomes" id="UP000011866">
    <property type="component" value="Chromosome"/>
</dbReference>
<protein>
    <submittedName>
        <fullName evidence="1">Uncharacterized protein</fullName>
    </submittedName>
</protein>
<proteinExistence type="predicted"/>
<name>M5DU72_9GAMM</name>
<evidence type="ECO:0000313" key="2">
    <source>
        <dbReference type="Proteomes" id="UP000011866"/>
    </source>
</evidence>
<accession>M5DU72</accession>
<keyword evidence="2" id="KW-1185">Reference proteome</keyword>
<evidence type="ECO:0000313" key="1">
    <source>
        <dbReference type="EMBL" id="CCU72957.1"/>
    </source>
</evidence>
<sequence>MLNRLFASRKRPGVYRLAGASMIYRISDAYNEYLNIDIDPFDLLEAMGGSISPEQFDSYAWDLRSLRDIWVDIGGSFMADDEGLIKPDITIWDSSNLVLSPKAFMAIGDKLEEYGEFMPITIEGEQYQVFHCLNAINTDLSVSKSIIKEGFWQGVSALGFDESSTVNQLVFTTRFDRCSTLFCGDEFKQLIDSHKLKGLIFNKKLVGDF</sequence>
<dbReference type="GeneID" id="79177335"/>
<dbReference type="KEGG" id="tol:TOL_2558"/>